<dbReference type="Gene3D" id="3.40.50.150">
    <property type="entry name" value="Vaccinia Virus protein VP39"/>
    <property type="match status" value="1"/>
</dbReference>
<reference evidence="2 3" key="1">
    <citation type="journal article" date="2009" name="Int. J. Syst. Evol. Microbiol.">
        <title>Paenibacillus contaminans sp. nov., isolated from a contaminated laboratory plate.</title>
        <authorList>
            <person name="Chou J.H."/>
            <person name="Lee J.H."/>
            <person name="Lin M.C."/>
            <person name="Chang P.S."/>
            <person name="Arun A.B."/>
            <person name="Young C.C."/>
            <person name="Chen W.M."/>
        </authorList>
    </citation>
    <scope>NUCLEOTIDE SEQUENCE [LARGE SCALE GENOMIC DNA]</scope>
    <source>
        <strain evidence="2 3">CKOBP-6</strain>
    </source>
</reference>
<dbReference type="CDD" id="cd02440">
    <property type="entry name" value="AdoMet_MTases"/>
    <property type="match status" value="1"/>
</dbReference>
<dbReference type="AlphaFoldDB" id="A0A329MUA1"/>
<gene>
    <name evidence="2" type="ORF">DQG23_02910</name>
</gene>
<dbReference type="SUPFAM" id="SSF53335">
    <property type="entry name" value="S-adenosyl-L-methionine-dependent methyltransferases"/>
    <property type="match status" value="1"/>
</dbReference>
<name>A0A329MUA1_9BACL</name>
<accession>A0A329MUA1</accession>
<dbReference type="OrthoDB" id="9800454at2"/>
<keyword evidence="3" id="KW-1185">Reference proteome</keyword>
<proteinExistence type="predicted"/>
<dbReference type="InterPro" id="IPR041698">
    <property type="entry name" value="Methyltransf_25"/>
</dbReference>
<feature type="domain" description="Methyltransferase" evidence="1">
    <location>
        <begin position="64"/>
        <end position="156"/>
    </location>
</feature>
<dbReference type="InterPro" id="IPR029063">
    <property type="entry name" value="SAM-dependent_MTases_sf"/>
</dbReference>
<protein>
    <submittedName>
        <fullName evidence="2">Stilbene synthase</fullName>
    </submittedName>
</protein>
<dbReference type="Proteomes" id="UP000250369">
    <property type="component" value="Unassembled WGS sequence"/>
</dbReference>
<dbReference type="Pfam" id="PF13649">
    <property type="entry name" value="Methyltransf_25"/>
    <property type="match status" value="1"/>
</dbReference>
<evidence type="ECO:0000313" key="3">
    <source>
        <dbReference type="Proteomes" id="UP000250369"/>
    </source>
</evidence>
<organism evidence="2 3">
    <name type="scientific">Paenibacillus contaminans</name>
    <dbReference type="NCBI Taxonomy" id="450362"/>
    <lineage>
        <taxon>Bacteria</taxon>
        <taxon>Bacillati</taxon>
        <taxon>Bacillota</taxon>
        <taxon>Bacilli</taxon>
        <taxon>Bacillales</taxon>
        <taxon>Paenibacillaceae</taxon>
        <taxon>Paenibacillus</taxon>
    </lineage>
</organism>
<evidence type="ECO:0000313" key="2">
    <source>
        <dbReference type="EMBL" id="RAV23160.1"/>
    </source>
</evidence>
<dbReference type="RefSeq" id="WP_113029270.1">
    <property type="nucleotide sequence ID" value="NZ_QMFB01000001.1"/>
</dbReference>
<sequence>MFRSFKQRATEHELMDDYSSGGQELREALRQLRLLNRIFAAAAPTLYGVKRLWVEADKPRRFSIIDIGSGSGDVNRHILRWADENRVDLQITLADITEDACEEARILYCNEPRIHVLRTDLFGLSERSADVITGTQFVHHFAEDELSKVVESMLKASRIGVVINDIHRHWLPWAAVWLVTRIVSDNRYILNDGPLSVAKGFRSEDWLKLKDQLVGSELFYAWRPLFRYMVAIKKAG</sequence>
<comment type="caution">
    <text evidence="2">The sequence shown here is derived from an EMBL/GenBank/DDBJ whole genome shotgun (WGS) entry which is preliminary data.</text>
</comment>
<dbReference type="EMBL" id="QMFB01000001">
    <property type="protein sequence ID" value="RAV23160.1"/>
    <property type="molecule type" value="Genomic_DNA"/>
</dbReference>
<evidence type="ECO:0000259" key="1">
    <source>
        <dbReference type="Pfam" id="PF13649"/>
    </source>
</evidence>